<accession>A0A5J4N9H3</accession>
<name>A0A5J4N9H3_9TREM</name>
<dbReference type="EMBL" id="QNGE01005473">
    <property type="protein sequence ID" value="KAA3672020.1"/>
    <property type="molecule type" value="Genomic_DNA"/>
</dbReference>
<keyword evidence="2" id="KW-1185">Reference proteome</keyword>
<proteinExistence type="predicted"/>
<reference evidence="1 2" key="1">
    <citation type="journal article" date="2019" name="Gigascience">
        <title>Whole-genome sequence of the oriental lung fluke Paragonimus westermani.</title>
        <authorList>
            <person name="Oey H."/>
            <person name="Zakrzewski M."/>
            <person name="Narain K."/>
            <person name="Devi K.R."/>
            <person name="Agatsuma T."/>
            <person name="Nawaratna S."/>
            <person name="Gobert G.N."/>
            <person name="Jones M.K."/>
            <person name="Ragan M.A."/>
            <person name="McManus D.P."/>
            <person name="Krause L."/>
        </authorList>
    </citation>
    <scope>NUCLEOTIDE SEQUENCE [LARGE SCALE GENOMIC DNA]</scope>
    <source>
        <strain evidence="1 2">IND2009</strain>
    </source>
</reference>
<evidence type="ECO:0000313" key="1">
    <source>
        <dbReference type="EMBL" id="KAA3672020.1"/>
    </source>
</evidence>
<evidence type="ECO:0000313" key="2">
    <source>
        <dbReference type="Proteomes" id="UP000324629"/>
    </source>
</evidence>
<gene>
    <name evidence="1" type="ORF">DEA37_0005264</name>
</gene>
<dbReference type="AlphaFoldDB" id="A0A5J4N9H3"/>
<protein>
    <submittedName>
        <fullName evidence="1">Uncharacterized protein</fullName>
    </submittedName>
</protein>
<organism evidence="1 2">
    <name type="scientific">Paragonimus westermani</name>
    <dbReference type="NCBI Taxonomy" id="34504"/>
    <lineage>
        <taxon>Eukaryota</taxon>
        <taxon>Metazoa</taxon>
        <taxon>Spiralia</taxon>
        <taxon>Lophotrochozoa</taxon>
        <taxon>Platyhelminthes</taxon>
        <taxon>Trematoda</taxon>
        <taxon>Digenea</taxon>
        <taxon>Plagiorchiida</taxon>
        <taxon>Troglotremata</taxon>
        <taxon>Troglotrematidae</taxon>
        <taxon>Paragonimus</taxon>
    </lineage>
</organism>
<dbReference type="Proteomes" id="UP000324629">
    <property type="component" value="Unassembled WGS sequence"/>
</dbReference>
<comment type="caution">
    <text evidence="1">The sequence shown here is derived from an EMBL/GenBank/DDBJ whole genome shotgun (WGS) entry which is preliminary data.</text>
</comment>
<sequence length="229" mass="26014">MSGDLLRSLRARLGLVRNELCAKSDAAKFRCEETKKQCRLDLLDLHIGWPMNHSWCLQDPWHKSNRRILTEPKRSVQRLLGKVGPELHALQIMNKKELLTEHWLKMVFTPGLLISSTYKEILYIPVAQLLSVADGCSWLPTVRGLEETHDTGEVCVDRKGLRVTKECANFEVRWIIPDRSSPAYSMVCSNESDPHPVITSVGSSVYRWAVFGKLLSRVKSPNITPLLVV</sequence>